<dbReference type="GO" id="GO:0016491">
    <property type="term" value="F:oxidoreductase activity"/>
    <property type="evidence" value="ECO:0007669"/>
    <property type="project" value="TreeGrafter"/>
</dbReference>
<feature type="signal peptide" evidence="3">
    <location>
        <begin position="1"/>
        <end position="22"/>
    </location>
</feature>
<dbReference type="Pfam" id="PF00106">
    <property type="entry name" value="adh_short"/>
    <property type="match status" value="1"/>
</dbReference>
<keyword evidence="2" id="KW-0812">Transmembrane</keyword>
<protein>
    <submittedName>
        <fullName evidence="4">D-beta-hydroxybutyrate dehydrogenase, mitochondrial</fullName>
    </submittedName>
</protein>
<feature type="transmembrane region" description="Helical" evidence="2">
    <location>
        <begin position="32"/>
        <end position="55"/>
    </location>
</feature>
<dbReference type="Proteomes" id="UP001054837">
    <property type="component" value="Unassembled WGS sequence"/>
</dbReference>
<dbReference type="PRINTS" id="PR00080">
    <property type="entry name" value="SDRFAMILY"/>
</dbReference>
<dbReference type="Gene3D" id="3.40.50.720">
    <property type="entry name" value="NAD(P)-binding Rossmann-like Domain"/>
    <property type="match status" value="1"/>
</dbReference>
<comment type="similarity">
    <text evidence="1">Belongs to the short-chain dehydrogenases/reductases (SDR) family.</text>
</comment>
<reference evidence="4 5" key="1">
    <citation type="submission" date="2021-06" db="EMBL/GenBank/DDBJ databases">
        <title>Caerostris darwini draft genome.</title>
        <authorList>
            <person name="Kono N."/>
            <person name="Arakawa K."/>
        </authorList>
    </citation>
    <scope>NUCLEOTIDE SEQUENCE [LARGE SCALE GENOMIC DNA]</scope>
</reference>
<evidence type="ECO:0000313" key="4">
    <source>
        <dbReference type="EMBL" id="GIX81864.1"/>
    </source>
</evidence>
<keyword evidence="5" id="KW-1185">Reference proteome</keyword>
<dbReference type="InterPro" id="IPR002347">
    <property type="entry name" value="SDR_fam"/>
</dbReference>
<comment type="caution">
    <text evidence="4">The sequence shown here is derived from an EMBL/GenBank/DDBJ whole genome shotgun (WGS) entry which is preliminary data.</text>
</comment>
<keyword evidence="3" id="KW-0732">Signal</keyword>
<feature type="chain" id="PRO_5043954961" evidence="3">
    <location>
        <begin position="23"/>
        <end position="364"/>
    </location>
</feature>
<dbReference type="PANTHER" id="PTHR43313:SF36">
    <property type="entry name" value="D-BETA-HYDROXYBUTYRATE DEHYDROGENASE, MITOCHONDRIAL"/>
    <property type="match status" value="1"/>
</dbReference>
<name>A0AAV4NAK6_9ARAC</name>
<gene>
    <name evidence="4" type="primary">Bdh1</name>
    <name evidence="4" type="ORF">CDAR_115991</name>
</gene>
<evidence type="ECO:0000256" key="3">
    <source>
        <dbReference type="SAM" id="SignalP"/>
    </source>
</evidence>
<evidence type="ECO:0000256" key="2">
    <source>
        <dbReference type="SAM" id="Phobius"/>
    </source>
</evidence>
<keyword evidence="2" id="KW-0472">Membrane</keyword>
<dbReference type="PRINTS" id="PR00081">
    <property type="entry name" value="GDHRDH"/>
</dbReference>
<keyword evidence="2" id="KW-1133">Transmembrane helix</keyword>
<dbReference type="AlphaFoldDB" id="A0AAV4NAK6"/>
<proteinExistence type="inferred from homology"/>
<dbReference type="InterPro" id="IPR036291">
    <property type="entry name" value="NAD(P)-bd_dom_sf"/>
</dbReference>
<evidence type="ECO:0000313" key="5">
    <source>
        <dbReference type="Proteomes" id="UP001054837"/>
    </source>
</evidence>
<dbReference type="GO" id="GO:0008202">
    <property type="term" value="P:steroid metabolic process"/>
    <property type="evidence" value="ECO:0007669"/>
    <property type="project" value="TreeGrafter"/>
</dbReference>
<dbReference type="PANTHER" id="PTHR43313">
    <property type="entry name" value="SHORT-CHAIN DEHYDROGENASE/REDUCTASE FAMILY 9C"/>
    <property type="match status" value="1"/>
</dbReference>
<dbReference type="EMBL" id="BPLQ01001451">
    <property type="protein sequence ID" value="GIX81864.1"/>
    <property type="molecule type" value="Genomic_DNA"/>
</dbReference>
<dbReference type="SUPFAM" id="SSF51735">
    <property type="entry name" value="NAD(P)-binding Rossmann-fold domains"/>
    <property type="match status" value="1"/>
</dbReference>
<evidence type="ECO:0000256" key="1">
    <source>
        <dbReference type="RuleBase" id="RU000363"/>
    </source>
</evidence>
<organism evidence="4 5">
    <name type="scientific">Caerostris darwini</name>
    <dbReference type="NCBI Taxonomy" id="1538125"/>
    <lineage>
        <taxon>Eukaryota</taxon>
        <taxon>Metazoa</taxon>
        <taxon>Ecdysozoa</taxon>
        <taxon>Arthropoda</taxon>
        <taxon>Chelicerata</taxon>
        <taxon>Arachnida</taxon>
        <taxon>Araneae</taxon>
        <taxon>Araneomorphae</taxon>
        <taxon>Entelegynae</taxon>
        <taxon>Araneoidea</taxon>
        <taxon>Araneidae</taxon>
        <taxon>Caerostris</taxon>
    </lineage>
</organism>
<sequence length="364" mass="41245">MLLKNTLIFIVHLLCTAVLVKGVSIFCPYFSICYYASIVDWITGFLIAVFTFKFIKKNLLNERLSPKNKAVLITGCDTGFGHLLAKHLDSKGFIVFAGCLFPNGNGASQLKEACSKNLKIIKLDVTKDEDVKQAKEFVMENLGEAELWAIVNNAGILRGLSIETTRFQDFIDSLEVNTLGVVRVTQAFLPLLRKSKGRVVNITSMAGRTKFTFMAPYYMSKHAAVAFNDCLRREMEDWGVKVISIEPDFFATQLVNNELVNKTIDQTISFVPDDIRSDYGENYLNSFKTTKNYFFCFKGSNTNTVINDIDSAITLKYPDIIYEPRASYFTAIASKIYMKLPYELKDLFIRIFQLVLRFPKPITA</sequence>
<accession>A0AAV4NAK6</accession>